<feature type="domain" description="EamA" evidence="4">
    <location>
        <begin position="117"/>
        <end position="253"/>
    </location>
</feature>
<accession>A0A1Y5I8I8</accession>
<dbReference type="PANTHER" id="PTHR22911">
    <property type="entry name" value="ACYL-MALONYL CONDENSING ENZYME-RELATED"/>
    <property type="match status" value="1"/>
</dbReference>
<feature type="transmembrane region" description="Helical" evidence="3">
    <location>
        <begin position="115"/>
        <end position="134"/>
    </location>
</feature>
<evidence type="ECO:0000256" key="3">
    <source>
        <dbReference type="SAM" id="Phobius"/>
    </source>
</evidence>
<feature type="transmembrane region" description="Helical" evidence="3">
    <location>
        <begin position="208"/>
        <end position="228"/>
    </location>
</feature>
<evidence type="ECO:0000259" key="4">
    <source>
        <dbReference type="Pfam" id="PF00892"/>
    </source>
</evidence>
<proteinExistence type="inferred from homology"/>
<dbReference type="EMBL" id="KZ155786">
    <property type="protein sequence ID" value="OUS45741.1"/>
    <property type="molecule type" value="Genomic_DNA"/>
</dbReference>
<comment type="similarity">
    <text evidence="1">Belongs to the drug/metabolite transporter (DMT) superfamily. Plant drug/metabolite exporter (P-DME) (TC 2.A.7.4) family.</text>
</comment>
<dbReference type="InterPro" id="IPR037185">
    <property type="entry name" value="EmrE-like"/>
</dbReference>
<evidence type="ECO:0000256" key="2">
    <source>
        <dbReference type="SAM" id="MobiDB-lite"/>
    </source>
</evidence>
<feature type="transmembrane region" description="Helical" evidence="3">
    <location>
        <begin position="390"/>
        <end position="409"/>
    </location>
</feature>
<feature type="region of interest" description="Disordered" evidence="2">
    <location>
        <begin position="18"/>
        <end position="66"/>
    </location>
</feature>
<feature type="transmembrane region" description="Helical" evidence="3">
    <location>
        <begin position="360"/>
        <end position="384"/>
    </location>
</feature>
<reference evidence="5" key="1">
    <citation type="submission" date="2017-04" db="EMBL/GenBank/DDBJ databases">
        <title>Population genomics of picophytoplankton unveils novel chromosome hypervariability.</title>
        <authorList>
            <consortium name="DOE Joint Genome Institute"/>
            <person name="Blanc-Mathieu R."/>
            <person name="Krasovec M."/>
            <person name="Hebrard M."/>
            <person name="Yau S."/>
            <person name="Desgranges E."/>
            <person name="Martin J."/>
            <person name="Schackwitz W."/>
            <person name="Kuo A."/>
            <person name="Salin G."/>
            <person name="Donnadieu C."/>
            <person name="Desdevises Y."/>
            <person name="Sanchez-Ferandin S."/>
            <person name="Moreau H."/>
            <person name="Rivals E."/>
            <person name="Grigoriev I.V."/>
            <person name="Grimsley N."/>
            <person name="Eyre-Walker A."/>
            <person name="Piganeau G."/>
        </authorList>
    </citation>
    <scope>NUCLEOTIDE SEQUENCE [LARGE SCALE GENOMIC DNA]</scope>
    <source>
        <strain evidence="5">RCC 1115</strain>
    </source>
</reference>
<feature type="compositionally biased region" description="Basic residues" evidence="2">
    <location>
        <begin position="18"/>
        <end position="30"/>
    </location>
</feature>
<evidence type="ECO:0000313" key="5">
    <source>
        <dbReference type="EMBL" id="OUS45741.1"/>
    </source>
</evidence>
<feature type="transmembrane region" description="Helical" evidence="3">
    <location>
        <begin position="140"/>
        <end position="159"/>
    </location>
</feature>
<evidence type="ECO:0000256" key="1">
    <source>
        <dbReference type="ARBA" id="ARBA00007635"/>
    </source>
</evidence>
<feature type="transmembrane region" description="Helical" evidence="3">
    <location>
        <begin position="507"/>
        <end position="532"/>
    </location>
</feature>
<feature type="transmembrane region" description="Helical" evidence="3">
    <location>
        <begin position="259"/>
        <end position="280"/>
    </location>
</feature>
<sequence>MPRARAWTSRDIAWRRDARRGRARRGRHARGRDGDRAVSRSTPRAWIDRGRDEDVGASVDEGDASVETRARARPRWRSTTELKMFLETLSETFPEELDEMRRKVRDDVKRASESGGMLALAQGCFVGAMCASARSMEYFSAAQFTLARCAASIPFIYLLARTRGETMRELKNVKKRNRLLTSVVMILLAACVCFAQICLAYGLKSTSLGNAVVLGQLVPVYSCTIAVFQGIERPSVGKFAAIAMSVIGTILLLDPARMWLSVGNALLLVRSAMFASYLAFQESILREYNPVTVAVVSQFLGALMGMAIALPLVIREHVTAEAPIALVTQTSAWAAVAAVGVLTSAAYALTTRAEANTTPVVTACYGSLQPIFAGLIMSTGIGGAMLARDAFASALILAGSVFAVAKSTLERSEMRVMQRSRDMPWNTLTGDPTIALPRSTDAASYPAPIDMTLDIDSELSNLSVDADEQEGTVIMKGGSKKRERATTTEGTVRLKRKLRKSRVQRSTVVWTIAWAVILSIVSLAGAGLIGWYGVYLYWRFFC</sequence>
<feature type="domain" description="EamA" evidence="4">
    <location>
        <begin position="263"/>
        <end position="403"/>
    </location>
</feature>
<keyword evidence="3" id="KW-0812">Transmembrane</keyword>
<dbReference type="Pfam" id="PF00892">
    <property type="entry name" value="EamA"/>
    <property type="match status" value="2"/>
</dbReference>
<organism evidence="5">
    <name type="scientific">Ostreococcus tauri</name>
    <name type="common">Marine green alga</name>
    <dbReference type="NCBI Taxonomy" id="70448"/>
    <lineage>
        <taxon>Eukaryota</taxon>
        <taxon>Viridiplantae</taxon>
        <taxon>Chlorophyta</taxon>
        <taxon>Mamiellophyceae</taxon>
        <taxon>Mamiellales</taxon>
        <taxon>Bathycoccaceae</taxon>
        <taxon>Ostreococcus</taxon>
    </lineage>
</organism>
<dbReference type="InterPro" id="IPR000620">
    <property type="entry name" value="EamA_dom"/>
</dbReference>
<feature type="transmembrane region" description="Helical" evidence="3">
    <location>
        <begin position="179"/>
        <end position="202"/>
    </location>
</feature>
<dbReference type="AlphaFoldDB" id="A0A1Y5I8I8"/>
<dbReference type="Proteomes" id="UP000195557">
    <property type="component" value="Unassembled WGS sequence"/>
</dbReference>
<feature type="transmembrane region" description="Helical" evidence="3">
    <location>
        <begin position="326"/>
        <end position="348"/>
    </location>
</feature>
<gene>
    <name evidence="5" type="ORF">BE221DRAFT_12613</name>
</gene>
<feature type="transmembrane region" description="Helical" evidence="3">
    <location>
        <begin position="235"/>
        <end position="253"/>
    </location>
</feature>
<name>A0A1Y5I8I8_OSTTA</name>
<feature type="transmembrane region" description="Helical" evidence="3">
    <location>
        <begin position="292"/>
        <end position="314"/>
    </location>
</feature>
<protein>
    <recommendedName>
        <fullName evidence="4">EamA domain-containing protein</fullName>
    </recommendedName>
</protein>
<dbReference type="SUPFAM" id="SSF103481">
    <property type="entry name" value="Multidrug resistance efflux transporter EmrE"/>
    <property type="match status" value="1"/>
</dbReference>
<dbReference type="GO" id="GO:0016020">
    <property type="term" value="C:membrane"/>
    <property type="evidence" value="ECO:0007669"/>
    <property type="project" value="InterPro"/>
</dbReference>
<keyword evidence="3" id="KW-1133">Transmembrane helix</keyword>
<keyword evidence="3" id="KW-0472">Membrane</keyword>